<reference evidence="2" key="1">
    <citation type="submission" date="2016-11" db="EMBL/GenBank/DDBJ databases">
        <authorList>
            <person name="Varghese N."/>
            <person name="Submissions S."/>
        </authorList>
    </citation>
    <scope>NUCLEOTIDE SEQUENCE [LARGE SCALE GENOMIC DNA]</scope>
    <source>
        <strain evidence="2">UWOS</strain>
    </source>
</reference>
<organism evidence="1 2">
    <name type="scientific">Fibrobacter intestinalis</name>
    <dbReference type="NCBI Taxonomy" id="28122"/>
    <lineage>
        <taxon>Bacteria</taxon>
        <taxon>Pseudomonadati</taxon>
        <taxon>Fibrobacterota</taxon>
        <taxon>Fibrobacteria</taxon>
        <taxon>Fibrobacterales</taxon>
        <taxon>Fibrobacteraceae</taxon>
        <taxon>Fibrobacter</taxon>
    </lineage>
</organism>
<proteinExistence type="predicted"/>
<dbReference type="Proteomes" id="UP000184275">
    <property type="component" value="Unassembled WGS sequence"/>
</dbReference>
<name>A0A1M6RIK6_9BACT</name>
<sequence length="115" mass="13514">MKNSNAEKLFDIEYMGIPDCEELIVSYNNQNETEFKYSNIFYVPEDTKESIYPPGYTNEFRTTPGNRWKTDHIWALAYAGFDDKKTLSRQEHLKIPSYTRMLLNLEKDGKISSQT</sequence>
<gene>
    <name evidence="1" type="ORF">SAMN05720469_10415</name>
</gene>
<keyword evidence="2" id="KW-1185">Reference proteome</keyword>
<dbReference type="RefSeq" id="WP_083545627.1">
    <property type="nucleotide sequence ID" value="NZ_FRAW01000004.1"/>
</dbReference>
<accession>A0A1M6RIK6</accession>
<evidence type="ECO:0000313" key="2">
    <source>
        <dbReference type="Proteomes" id="UP000184275"/>
    </source>
</evidence>
<evidence type="ECO:0000313" key="1">
    <source>
        <dbReference type="EMBL" id="SHK32282.1"/>
    </source>
</evidence>
<protein>
    <submittedName>
        <fullName evidence="1">Uncharacterized protein</fullName>
    </submittedName>
</protein>
<dbReference type="AlphaFoldDB" id="A0A1M6RIK6"/>
<dbReference type="EMBL" id="FRAW01000004">
    <property type="protein sequence ID" value="SHK32282.1"/>
    <property type="molecule type" value="Genomic_DNA"/>
</dbReference>